<dbReference type="VEuPathDB" id="FungiDB:BO72DRAFT_381015"/>
<name>A0A8G1VWX9_9EURO</name>
<accession>A0A8G1VWX9</accession>
<evidence type="ECO:0008006" key="3">
    <source>
        <dbReference type="Google" id="ProtNLM"/>
    </source>
</evidence>
<evidence type="ECO:0000313" key="2">
    <source>
        <dbReference type="Proteomes" id="UP000249789"/>
    </source>
</evidence>
<protein>
    <recommendedName>
        <fullName evidence="3">Metallothionein</fullName>
    </recommendedName>
</protein>
<proteinExistence type="predicted"/>
<keyword evidence="2" id="KW-1185">Reference proteome</keyword>
<evidence type="ECO:0000313" key="1">
    <source>
        <dbReference type="EMBL" id="RAK76035.1"/>
    </source>
</evidence>
<dbReference type="Proteomes" id="UP000249789">
    <property type="component" value="Unassembled WGS sequence"/>
</dbReference>
<reference evidence="1 2" key="1">
    <citation type="submission" date="2018-02" db="EMBL/GenBank/DDBJ databases">
        <title>The genomes of Aspergillus section Nigri reveals drivers in fungal speciation.</title>
        <authorList>
            <consortium name="DOE Joint Genome Institute"/>
            <person name="Vesth T.C."/>
            <person name="Nybo J."/>
            <person name="Theobald S."/>
            <person name="Brandl J."/>
            <person name="Frisvad J.C."/>
            <person name="Nielsen K.F."/>
            <person name="Lyhne E.K."/>
            <person name="Kogle M.E."/>
            <person name="Kuo A."/>
            <person name="Riley R."/>
            <person name="Clum A."/>
            <person name="Nolan M."/>
            <person name="Lipzen A."/>
            <person name="Salamov A."/>
            <person name="Henrissat B."/>
            <person name="Wiebenga A."/>
            <person name="De vries R.P."/>
            <person name="Grigoriev I.V."/>
            <person name="Mortensen U.H."/>
            <person name="Andersen M.R."/>
            <person name="Baker S.E."/>
        </authorList>
    </citation>
    <scope>NUCLEOTIDE SEQUENCE [LARGE SCALE GENOMIC DNA]</scope>
    <source>
        <strain evidence="1 2">CBS 313.89</strain>
    </source>
</reference>
<organism evidence="1 2">
    <name type="scientific">Aspergillus fijiensis CBS 313.89</name>
    <dbReference type="NCBI Taxonomy" id="1448319"/>
    <lineage>
        <taxon>Eukaryota</taxon>
        <taxon>Fungi</taxon>
        <taxon>Dikarya</taxon>
        <taxon>Ascomycota</taxon>
        <taxon>Pezizomycotina</taxon>
        <taxon>Eurotiomycetes</taxon>
        <taxon>Eurotiomycetidae</taxon>
        <taxon>Eurotiales</taxon>
        <taxon>Aspergillaceae</taxon>
        <taxon>Aspergillus</taxon>
    </lineage>
</organism>
<dbReference type="RefSeq" id="XP_040800045.1">
    <property type="nucleotide sequence ID" value="XM_040941411.1"/>
</dbReference>
<sequence>MTCQPRLLNIARLFTGSDHGCSCGASCQCPAGQCKCPVCSPASLSGQMMIYPNLAG</sequence>
<dbReference type="GeneID" id="63858744"/>
<dbReference type="OrthoDB" id="4508393at2759"/>
<dbReference type="EMBL" id="KZ824652">
    <property type="protein sequence ID" value="RAK76035.1"/>
    <property type="molecule type" value="Genomic_DNA"/>
</dbReference>
<dbReference type="AlphaFoldDB" id="A0A8G1VWX9"/>
<gene>
    <name evidence="1" type="ORF">BO72DRAFT_381015</name>
</gene>